<dbReference type="RefSeq" id="XP_056049174.1">
    <property type="nucleotide sequence ID" value="XM_056195558.1"/>
</dbReference>
<dbReference type="KEGG" id="amus:LMH87_004352"/>
<sequence length="81" mass="8759">MARRADTSFQVVPATPTPGAVLNPARPSTNHETVKAENQLWNIRRRASAEPCNHARHTHPDPSGVGDGAGVKKPTGRLERD</sequence>
<evidence type="ECO:0000313" key="3">
    <source>
        <dbReference type="Proteomes" id="UP001144673"/>
    </source>
</evidence>
<gene>
    <name evidence="2" type="ORF">LMH87_004352</name>
</gene>
<name>A0A9W8Q3N4_AKAMU</name>
<feature type="region of interest" description="Disordered" evidence="1">
    <location>
        <begin position="1"/>
        <end position="33"/>
    </location>
</feature>
<evidence type="ECO:0000256" key="1">
    <source>
        <dbReference type="SAM" id="MobiDB-lite"/>
    </source>
</evidence>
<evidence type="ECO:0000313" key="2">
    <source>
        <dbReference type="EMBL" id="KAJ4145504.1"/>
    </source>
</evidence>
<reference evidence="2" key="1">
    <citation type="journal article" date="2023" name="Access Microbiol">
        <title>De-novo genome assembly for Akanthomyces muscarius, a biocontrol agent of insect agricultural pests.</title>
        <authorList>
            <person name="Erdos Z."/>
            <person name="Studholme D.J."/>
            <person name="Raymond B."/>
            <person name="Sharma M."/>
        </authorList>
    </citation>
    <scope>NUCLEOTIDE SEQUENCE</scope>
    <source>
        <strain evidence="2">Ve6</strain>
    </source>
</reference>
<accession>A0A9W8Q3N4</accession>
<organism evidence="2 3">
    <name type="scientific">Akanthomyces muscarius</name>
    <name type="common">Entomopathogenic fungus</name>
    <name type="synonym">Lecanicillium muscarium</name>
    <dbReference type="NCBI Taxonomy" id="2231603"/>
    <lineage>
        <taxon>Eukaryota</taxon>
        <taxon>Fungi</taxon>
        <taxon>Dikarya</taxon>
        <taxon>Ascomycota</taxon>
        <taxon>Pezizomycotina</taxon>
        <taxon>Sordariomycetes</taxon>
        <taxon>Hypocreomycetidae</taxon>
        <taxon>Hypocreales</taxon>
        <taxon>Cordycipitaceae</taxon>
        <taxon>Akanthomyces</taxon>
    </lineage>
</organism>
<dbReference type="GeneID" id="80891511"/>
<comment type="caution">
    <text evidence="2">The sequence shown here is derived from an EMBL/GenBank/DDBJ whole genome shotgun (WGS) entry which is preliminary data.</text>
</comment>
<protein>
    <submittedName>
        <fullName evidence="2">Uncharacterized protein</fullName>
    </submittedName>
</protein>
<dbReference type="Proteomes" id="UP001144673">
    <property type="component" value="Chromosome 2"/>
</dbReference>
<proteinExistence type="predicted"/>
<dbReference type="AlphaFoldDB" id="A0A9W8Q3N4"/>
<feature type="region of interest" description="Disordered" evidence="1">
    <location>
        <begin position="45"/>
        <end position="81"/>
    </location>
</feature>
<dbReference type="EMBL" id="JAJHUN010000011">
    <property type="protein sequence ID" value="KAJ4145504.1"/>
    <property type="molecule type" value="Genomic_DNA"/>
</dbReference>
<keyword evidence="3" id="KW-1185">Reference proteome</keyword>